<dbReference type="SMART" id="SM01211">
    <property type="entry name" value="GATase_5"/>
    <property type="match status" value="1"/>
</dbReference>
<dbReference type="Gene3D" id="3.30.1330.10">
    <property type="entry name" value="PurM-like, N-terminal domain"/>
    <property type="match status" value="2"/>
</dbReference>
<dbReference type="GO" id="GO:0006189">
    <property type="term" value="P:'de novo' IMP biosynthetic process"/>
    <property type="evidence" value="ECO:0007669"/>
    <property type="project" value="InterPro"/>
</dbReference>
<dbReference type="Pfam" id="PF13507">
    <property type="entry name" value="GATase_5"/>
    <property type="match status" value="1"/>
</dbReference>
<dbReference type="AlphaFoldDB" id="A0A6C0ATK8"/>
<name>A0A6C0ATK8_9ZZZZ</name>
<evidence type="ECO:0000259" key="3">
    <source>
        <dbReference type="Pfam" id="PF02769"/>
    </source>
</evidence>
<feature type="domain" description="PurM-like N-terminal" evidence="2">
    <location>
        <begin position="657"/>
        <end position="719"/>
    </location>
</feature>
<dbReference type="InterPro" id="IPR036921">
    <property type="entry name" value="PurM-like_N_sf"/>
</dbReference>
<evidence type="ECO:0000256" key="1">
    <source>
        <dbReference type="ARBA" id="ARBA00022490"/>
    </source>
</evidence>
<evidence type="ECO:0000313" key="4">
    <source>
        <dbReference type="EMBL" id="QHS83112.1"/>
    </source>
</evidence>
<dbReference type="GO" id="GO:0004642">
    <property type="term" value="F:phosphoribosylformylglycinamidine synthase activity"/>
    <property type="evidence" value="ECO:0007669"/>
    <property type="project" value="InterPro"/>
</dbReference>
<dbReference type="SUPFAM" id="SSF55326">
    <property type="entry name" value="PurM N-terminal domain-like"/>
    <property type="match status" value="2"/>
</dbReference>
<organism evidence="4">
    <name type="scientific">viral metagenome</name>
    <dbReference type="NCBI Taxonomy" id="1070528"/>
    <lineage>
        <taxon>unclassified sequences</taxon>
        <taxon>metagenomes</taxon>
        <taxon>organismal metagenomes</taxon>
    </lineage>
</organism>
<dbReference type="Pfam" id="PF00586">
    <property type="entry name" value="AIRS"/>
    <property type="match status" value="2"/>
</dbReference>
<proteinExistence type="inferred from homology"/>
<feature type="domain" description="PurM-like C-terminal" evidence="3">
    <location>
        <begin position="390"/>
        <end position="549"/>
    </location>
</feature>
<dbReference type="InterPro" id="IPR029062">
    <property type="entry name" value="Class_I_gatase-like"/>
</dbReference>
<reference evidence="4" key="1">
    <citation type="journal article" date="2020" name="Nature">
        <title>Giant virus diversity and host interactions through global metagenomics.</title>
        <authorList>
            <person name="Schulz F."/>
            <person name="Roux S."/>
            <person name="Paez-Espino D."/>
            <person name="Jungbluth S."/>
            <person name="Walsh D.A."/>
            <person name="Denef V.J."/>
            <person name="McMahon K.D."/>
            <person name="Konstantinidis K.T."/>
            <person name="Eloe-Fadrosh E.A."/>
            <person name="Kyrpides N.C."/>
            <person name="Woyke T."/>
        </authorList>
    </citation>
    <scope>NUCLEOTIDE SEQUENCE</scope>
    <source>
        <strain evidence="4">GVMAG-S-ERX555943-30</strain>
    </source>
</reference>
<dbReference type="HAMAP" id="MF_00420">
    <property type="entry name" value="PurL_2"/>
    <property type="match status" value="1"/>
</dbReference>
<dbReference type="Gene3D" id="3.40.50.880">
    <property type="match status" value="1"/>
</dbReference>
<dbReference type="InterPro" id="IPR010918">
    <property type="entry name" value="PurM-like_C_dom"/>
</dbReference>
<sequence length="725" mass="81671">MKVGIIRYPGSNCDQDMLNYFDDAFYIWHKDDNFIKNSVDLIVIPGGFAFGDRYYKTATSNYIISPGQMAIESPVTAIIREAVNYGIPILGICNGFQILTKLNLLPGELKLNNDKKFTCKNVKCLLHSMLNEKQEITLQVANSYGNYSISEKGLTELKQNNQIILTYNDEDYDNGSIENIAGICDKNHLIFGMMPHPERTADVSIKHMLNIILNTKNRTQSQKTFHEKVSDLMNSEHISYKSTRKYLKQLYTKGEHVVQGPGENAGIIDIGDGYCLALRIESHNHPVFIDPYQGAATGVGGILRDIFTMGARPIAILDFLRFGNDENSNYLLNTTIKGISDYGNCFGVANVGGDLYRSDMYNKNPLVNVGCLGILKKEKIIYGNALNPDSCFIYVGSKTGNDGMNGACMASNEFSSDIDIESMKSNIQKGDAFLEKLLLEACCELTEVNILEGMQDMGAGGLLCSSLELVQRGREKTKKNLGCRLFVDNIPTKHYLEPCDRIISESQERMLLVVKEEFIEQVFSIFKKWDLEYSVVGIVNDSGKYTVTDKNENVLYEEDIDNFTDISEDWSENNIKREFPAVEKIRNLNLWEQYDTTIGCRTIKGPQQERSFAILDIYEVNKHILITWGSDVEECLRYVNSFNDKSEEIMEYKYDKALPKAIVNCLNFGNPSDTMGDFSDVVEKLKNDCIKYKIPIVGGNVSLYNATDNISIKPTPVLLMVSLLE</sequence>
<keyword evidence="1" id="KW-0963">Cytoplasm</keyword>
<accession>A0A6C0ATK8</accession>
<dbReference type="InterPro" id="IPR036676">
    <property type="entry name" value="PurM-like_C_sf"/>
</dbReference>
<dbReference type="SUPFAM" id="SSF52317">
    <property type="entry name" value="Class I glutamine amidotransferase-like"/>
    <property type="match status" value="1"/>
</dbReference>
<dbReference type="SUPFAM" id="SSF56042">
    <property type="entry name" value="PurM C-terminal domain-like"/>
    <property type="match status" value="1"/>
</dbReference>
<evidence type="ECO:0000259" key="2">
    <source>
        <dbReference type="Pfam" id="PF00586"/>
    </source>
</evidence>
<dbReference type="CDD" id="cd02203">
    <property type="entry name" value="PurL_repeat1"/>
    <property type="match status" value="1"/>
</dbReference>
<dbReference type="PANTHER" id="PTHR43555:SF1">
    <property type="entry name" value="PHOSPHORIBOSYLFORMYLGLYCINAMIDINE SYNTHASE SUBUNIT PURL"/>
    <property type="match status" value="1"/>
</dbReference>
<dbReference type="Gene3D" id="3.90.650.10">
    <property type="entry name" value="PurM-like C-terminal domain"/>
    <property type="match status" value="1"/>
</dbReference>
<dbReference type="InterPro" id="IPR016188">
    <property type="entry name" value="PurM-like_N"/>
</dbReference>
<dbReference type="EMBL" id="MN738749">
    <property type="protein sequence ID" value="QHS83112.1"/>
    <property type="molecule type" value="Genomic_DNA"/>
</dbReference>
<dbReference type="PANTHER" id="PTHR43555">
    <property type="entry name" value="PHOSPHORIBOSYLFORMYLGLYCINAMIDINE SYNTHASE SUBUNIT PURL"/>
    <property type="match status" value="1"/>
</dbReference>
<dbReference type="InterPro" id="IPR010074">
    <property type="entry name" value="PRibForGlyAmidine_synth_PurL"/>
</dbReference>
<protein>
    <submittedName>
        <fullName evidence="4">Uncharacterized protein</fullName>
    </submittedName>
</protein>
<dbReference type="Pfam" id="PF02769">
    <property type="entry name" value="AIRS_C"/>
    <property type="match status" value="1"/>
</dbReference>
<dbReference type="PROSITE" id="PS51273">
    <property type="entry name" value="GATASE_TYPE_1"/>
    <property type="match status" value="1"/>
</dbReference>
<feature type="domain" description="PurM-like N-terminal" evidence="2">
    <location>
        <begin position="262"/>
        <end position="374"/>
    </location>
</feature>